<keyword evidence="1" id="KW-1133">Transmembrane helix</keyword>
<feature type="transmembrane region" description="Helical" evidence="1">
    <location>
        <begin position="53"/>
        <end position="72"/>
    </location>
</feature>
<name>A0AAP9J205_PANTH</name>
<reference evidence="3 4" key="1">
    <citation type="submission" date="2019-07" db="EMBL/GenBank/DDBJ databases">
        <title>Paenibacillus thiaminolyticus NRRL B-4156.</title>
        <authorList>
            <person name="Hehnly C."/>
            <person name="Zhang L."/>
        </authorList>
    </citation>
    <scope>NUCLEOTIDE SEQUENCE [LARGE SCALE GENOMIC DNA]</scope>
    <source>
        <strain evidence="3 4">NRRL B-4156</strain>
    </source>
</reference>
<accession>A0AAP9J205</accession>
<sequence length="316" mass="35484">MNNRLNNLRQEYEKTEIPAELDTVIRSAMERANQHLKEHKGGEQQMNKRSGKWFLKGLAGAAAVVILFTAAVNTLPGFAAAASHWPVVGKLVKILQFNDGQAGGGAITDGSKMQPVVLKKEKEHEQIAFSFVQGDGGEGEAVQPVAPNYQISYKEKPYTLTFTVNGVRYLDEQSFDELKKSDLVADAYQLITLDDSSYRFVLEFRKPVKYEVQEYTDPGHIVLTLSEDKEAEEKTLYSVRTETYTNGEKLGIVEEGLYEENGIRMLKENGDQFYIELGSLADEAEANHLAAIMSDKYGPKFQKDYGMAFKVFVEKR</sequence>
<dbReference type="Proteomes" id="UP001209276">
    <property type="component" value="Unassembled WGS sequence"/>
</dbReference>
<dbReference type="AlphaFoldDB" id="A0AAP9J205"/>
<dbReference type="EMBL" id="JAMDMM010000034">
    <property type="protein sequence ID" value="MCY9609118.1"/>
    <property type="molecule type" value="Genomic_DNA"/>
</dbReference>
<keyword evidence="1" id="KW-0812">Transmembrane</keyword>
<proteinExistence type="predicted"/>
<keyword evidence="5" id="KW-1185">Reference proteome</keyword>
<dbReference type="Proteomes" id="UP000315377">
    <property type="component" value="Chromosome"/>
</dbReference>
<evidence type="ECO:0000313" key="4">
    <source>
        <dbReference type="Proteomes" id="UP000315377"/>
    </source>
</evidence>
<evidence type="ECO:0000313" key="5">
    <source>
        <dbReference type="Proteomes" id="UP001209276"/>
    </source>
</evidence>
<organism evidence="3 4">
    <name type="scientific">Paenibacillus thiaminolyticus</name>
    <name type="common">Bacillus thiaminolyticus</name>
    <dbReference type="NCBI Taxonomy" id="49283"/>
    <lineage>
        <taxon>Bacteria</taxon>
        <taxon>Bacillati</taxon>
        <taxon>Bacillota</taxon>
        <taxon>Bacilli</taxon>
        <taxon>Bacillales</taxon>
        <taxon>Paenibacillaceae</taxon>
        <taxon>Paenibacillus</taxon>
    </lineage>
</organism>
<dbReference type="EMBL" id="CP041405">
    <property type="protein sequence ID" value="QDM44964.1"/>
    <property type="molecule type" value="Genomic_DNA"/>
</dbReference>
<keyword evidence="1" id="KW-0472">Membrane</keyword>
<evidence type="ECO:0000313" key="2">
    <source>
        <dbReference type="EMBL" id="MCY9609118.1"/>
    </source>
</evidence>
<dbReference type="GeneID" id="76997628"/>
<reference evidence="2 5" key="2">
    <citation type="submission" date="2022-05" db="EMBL/GenBank/DDBJ databases">
        <title>Genome Sequencing of Bee-Associated Microbes.</title>
        <authorList>
            <person name="Dunlap C."/>
        </authorList>
    </citation>
    <scope>NUCLEOTIDE SEQUENCE [LARGE SCALE GENOMIC DNA]</scope>
    <source>
        <strain evidence="2 5">NRRL B-14613</strain>
    </source>
</reference>
<evidence type="ECO:0000313" key="3">
    <source>
        <dbReference type="EMBL" id="QDM44964.1"/>
    </source>
</evidence>
<dbReference type="RefSeq" id="WP_087442684.1">
    <property type="nucleotide sequence ID" value="NZ_CABMNB010000026.1"/>
</dbReference>
<protein>
    <submittedName>
        <fullName evidence="3">DUF4179 domain-containing protein</fullName>
    </submittedName>
</protein>
<gene>
    <name evidence="3" type="ORF">FLT43_16835</name>
    <name evidence="2" type="ORF">M5W83_18400</name>
</gene>
<evidence type="ECO:0000256" key="1">
    <source>
        <dbReference type="SAM" id="Phobius"/>
    </source>
</evidence>